<dbReference type="SMART" id="SM01049">
    <property type="entry name" value="Cache_2"/>
    <property type="match status" value="1"/>
</dbReference>
<dbReference type="EMBL" id="MFYX01000098">
    <property type="protein sequence ID" value="OGK03063.1"/>
    <property type="molecule type" value="Genomic_DNA"/>
</dbReference>
<dbReference type="Pfam" id="PF00571">
    <property type="entry name" value="CBS"/>
    <property type="match status" value="2"/>
</dbReference>
<dbReference type="PANTHER" id="PTHR43080:SF2">
    <property type="entry name" value="CBS DOMAIN-CONTAINING PROTEIN"/>
    <property type="match status" value="1"/>
</dbReference>
<dbReference type="PANTHER" id="PTHR43080">
    <property type="entry name" value="CBS DOMAIN-CONTAINING PROTEIN CBSX3, MITOCHONDRIAL"/>
    <property type="match status" value="1"/>
</dbReference>
<protein>
    <recommendedName>
        <fullName evidence="13">Histidine kinase</fullName>
    </recommendedName>
</protein>
<dbReference type="Gene3D" id="3.10.580.10">
    <property type="entry name" value="CBS-domain"/>
    <property type="match status" value="1"/>
</dbReference>
<dbReference type="GO" id="GO:0005886">
    <property type="term" value="C:plasma membrane"/>
    <property type="evidence" value="ECO:0007669"/>
    <property type="project" value="UniProtKB-SubCell"/>
</dbReference>
<evidence type="ECO:0000256" key="6">
    <source>
        <dbReference type="ARBA" id="ARBA00023136"/>
    </source>
</evidence>
<dbReference type="SUPFAM" id="SSF54631">
    <property type="entry name" value="CBS-domain pair"/>
    <property type="match status" value="1"/>
</dbReference>
<keyword evidence="6 8" id="KW-0472">Membrane</keyword>
<dbReference type="InterPro" id="IPR035965">
    <property type="entry name" value="PAS-like_dom_sf"/>
</dbReference>
<dbReference type="InterPro" id="IPR033480">
    <property type="entry name" value="sCache_2"/>
</dbReference>
<keyword evidence="4 8" id="KW-1133">Transmembrane helix</keyword>
<evidence type="ECO:0000256" key="5">
    <source>
        <dbReference type="ARBA" id="ARBA00023122"/>
    </source>
</evidence>
<dbReference type="Pfam" id="PF03445">
    <property type="entry name" value="DUF294"/>
    <property type="match status" value="1"/>
</dbReference>
<evidence type="ECO:0000313" key="12">
    <source>
        <dbReference type="Proteomes" id="UP000179243"/>
    </source>
</evidence>
<accession>A0A1F7F8W3</accession>
<feature type="domain" description="PAS" evidence="9">
    <location>
        <begin position="147"/>
        <end position="193"/>
    </location>
</feature>
<dbReference type="InterPro" id="IPR000014">
    <property type="entry name" value="PAS"/>
</dbReference>
<evidence type="ECO:0000256" key="3">
    <source>
        <dbReference type="ARBA" id="ARBA00022692"/>
    </source>
</evidence>
<feature type="transmembrane region" description="Helical" evidence="8">
    <location>
        <begin position="107"/>
        <end position="127"/>
    </location>
</feature>
<reference evidence="11 12" key="1">
    <citation type="journal article" date="2016" name="Nat. Commun.">
        <title>Thousands of microbial genomes shed light on interconnected biogeochemical processes in an aquifer system.</title>
        <authorList>
            <person name="Anantharaman K."/>
            <person name="Brown C.T."/>
            <person name="Hug L.A."/>
            <person name="Sharon I."/>
            <person name="Castelle C.J."/>
            <person name="Probst A.J."/>
            <person name="Thomas B.C."/>
            <person name="Singh A."/>
            <person name="Wilkins M.J."/>
            <person name="Karaoz U."/>
            <person name="Brodie E.L."/>
            <person name="Williams K.H."/>
            <person name="Hubbard S.S."/>
            <person name="Banfield J.F."/>
        </authorList>
    </citation>
    <scope>NUCLEOTIDE SEQUENCE [LARGE SCALE GENOMIC DNA]</scope>
</reference>
<dbReference type="SUPFAM" id="SSF55785">
    <property type="entry name" value="PYP-like sensor domain (PAS domain)"/>
    <property type="match status" value="1"/>
</dbReference>
<proteinExistence type="predicted"/>
<feature type="non-terminal residue" evidence="11">
    <location>
        <position position="1"/>
    </location>
</feature>
<dbReference type="GO" id="GO:0008773">
    <property type="term" value="F:[protein-PII] uridylyltransferase activity"/>
    <property type="evidence" value="ECO:0007669"/>
    <property type="project" value="InterPro"/>
</dbReference>
<evidence type="ECO:0008006" key="13">
    <source>
        <dbReference type="Google" id="ProtNLM"/>
    </source>
</evidence>
<dbReference type="PROSITE" id="PS50112">
    <property type="entry name" value="PAS"/>
    <property type="match status" value="1"/>
</dbReference>
<dbReference type="Pfam" id="PF17200">
    <property type="entry name" value="sCache_2"/>
    <property type="match status" value="1"/>
</dbReference>
<dbReference type="InterPro" id="IPR000644">
    <property type="entry name" value="CBS_dom"/>
</dbReference>
<feature type="domain" description="CBS" evidence="10">
    <location>
        <begin position="351"/>
        <end position="407"/>
    </location>
</feature>
<evidence type="ECO:0000256" key="4">
    <source>
        <dbReference type="ARBA" id="ARBA00022989"/>
    </source>
</evidence>
<sequence>GDEGKDYFWITDMHPFMIMHPYRKDLNNTDLTGFTDPHGKKLFVEFVNTVRKSRAGYVEYMWQWKDDSARIVPKLSYVEEFAPWKWIIGTGIYIEDVRAEINRLTTWLIRISGVITLLMAILLLIIMRQGLSSEQRRRQAEERLRESKERYLALVEANTDGLILAIDGVCAYANRRVLAMTGYGPDEIVSQNLDALLFAKENDTPFPINAPSPAEARLKKKKEGFVDIVCTATDISFSGKKGRALLIRDISVEQHAVQRRMIEEREQFIAELQAAQLFLSQPVKDIAAPVRHCPMATPVREAAELMSQDRSGAVLVTSTSNDFIGIVTDADLRARCVARKKEATIPVFEIMSSPLVTISDNALVYEAMLLMQHHGINHLAVKDARGKIVQTVSHREVLQVHRYSSTFLVREISAAETVQEMAGNRDRLPMLIKALLDSGANARTLTRIVSQVSDTVVHKVLDLAIEELGVPPCAFAFVVLGSEGREEQTLATDQDNAIIYEENATETARSYFLKLGETVCTSLNRVGFNTCPGEIMASNLKWCQPLSQWKSYFSQWINTANPQDLIDVNVFFDFRFVYGDIRLPAGLHEHIDSECGNKAAFFMHLAKNALAIKPPLGIFGALRLDLKGEHPETFDIKKAMMPLVDFARIQSLRKKISQTNTPNRLEEFTRAGGIDDSRLKEVLQAYDFLMHVRFKHQIALIEAHEAPDNNISPAALTAIELALLKKIFSQFEDLQTKLSFEFTGTAG</sequence>
<dbReference type="AlphaFoldDB" id="A0A1F7F8W3"/>
<comment type="subcellular location">
    <subcellularLocation>
        <location evidence="1">Cell membrane</location>
        <topology evidence="1">Multi-pass membrane protein</topology>
    </subcellularLocation>
</comment>
<evidence type="ECO:0000256" key="1">
    <source>
        <dbReference type="ARBA" id="ARBA00004651"/>
    </source>
</evidence>
<dbReference type="Proteomes" id="UP000179243">
    <property type="component" value="Unassembled WGS sequence"/>
</dbReference>
<evidence type="ECO:0000256" key="8">
    <source>
        <dbReference type="SAM" id="Phobius"/>
    </source>
</evidence>
<dbReference type="InterPro" id="IPR018821">
    <property type="entry name" value="DUF294_put_nucleoTrafse_sb-bd"/>
</dbReference>
<keyword evidence="3 8" id="KW-0812">Transmembrane</keyword>
<dbReference type="CDD" id="cd05401">
    <property type="entry name" value="NT_GlnE_GlnD_like"/>
    <property type="match status" value="1"/>
</dbReference>
<dbReference type="Gene3D" id="3.30.450.20">
    <property type="entry name" value="PAS domain"/>
    <property type="match status" value="2"/>
</dbReference>
<dbReference type="InterPro" id="IPR043519">
    <property type="entry name" value="NT_sf"/>
</dbReference>
<feature type="domain" description="CBS" evidence="10">
    <location>
        <begin position="286"/>
        <end position="342"/>
    </location>
</feature>
<dbReference type="PROSITE" id="PS51371">
    <property type="entry name" value="CBS"/>
    <property type="match status" value="2"/>
</dbReference>
<keyword evidence="5 7" id="KW-0129">CBS domain</keyword>
<keyword evidence="2" id="KW-1003">Cell membrane</keyword>
<organism evidence="11 12">
    <name type="scientific">Candidatus Raymondbacteria bacterium RIFOXYD12_FULL_49_13</name>
    <dbReference type="NCBI Taxonomy" id="1817890"/>
    <lineage>
        <taxon>Bacteria</taxon>
        <taxon>Raymondiibacteriota</taxon>
    </lineage>
</organism>
<evidence type="ECO:0000256" key="7">
    <source>
        <dbReference type="PROSITE-ProRule" id="PRU00703"/>
    </source>
</evidence>
<dbReference type="InterPro" id="IPR046342">
    <property type="entry name" value="CBS_dom_sf"/>
</dbReference>
<dbReference type="CDD" id="cd00130">
    <property type="entry name" value="PAS"/>
    <property type="match status" value="1"/>
</dbReference>
<dbReference type="Pfam" id="PF10335">
    <property type="entry name" value="DUF294_C"/>
    <property type="match status" value="1"/>
</dbReference>
<comment type="caution">
    <text evidence="11">The sequence shown here is derived from an EMBL/GenBank/DDBJ whole genome shotgun (WGS) entry which is preliminary data.</text>
</comment>
<dbReference type="InterPro" id="IPR005105">
    <property type="entry name" value="GlnD_Uridyltrans_N"/>
</dbReference>
<evidence type="ECO:0000256" key="2">
    <source>
        <dbReference type="ARBA" id="ARBA00022475"/>
    </source>
</evidence>
<dbReference type="InterPro" id="IPR051257">
    <property type="entry name" value="Diverse_CBS-Domain"/>
</dbReference>
<evidence type="ECO:0000313" key="11">
    <source>
        <dbReference type="EMBL" id="OGK03063.1"/>
    </source>
</evidence>
<gene>
    <name evidence="11" type="ORF">A2519_21475</name>
</gene>
<dbReference type="NCBIfam" id="TIGR00229">
    <property type="entry name" value="sensory_box"/>
    <property type="match status" value="1"/>
</dbReference>
<dbReference type="SMART" id="SM00116">
    <property type="entry name" value="CBS"/>
    <property type="match status" value="2"/>
</dbReference>
<name>A0A1F7F8W3_UNCRA</name>
<evidence type="ECO:0000259" key="9">
    <source>
        <dbReference type="PROSITE" id="PS50112"/>
    </source>
</evidence>
<dbReference type="SUPFAM" id="SSF81301">
    <property type="entry name" value="Nucleotidyltransferase"/>
    <property type="match status" value="1"/>
</dbReference>
<evidence type="ECO:0000259" key="10">
    <source>
        <dbReference type="PROSITE" id="PS51371"/>
    </source>
</evidence>